<evidence type="ECO:0000313" key="1">
    <source>
        <dbReference type="EnsemblProtists" id="HpaP806437"/>
    </source>
</evidence>
<accession>M4BJ59</accession>
<dbReference type="AlphaFoldDB" id="M4BJ59"/>
<sequence>MICWMLLRWSGVLAILQLLRLRLPRKLYGSSRGRCTSNSSLIPLRSKDPSRTSLHLLVQDLVPVVVSVVNKGSAKDALGWIA</sequence>
<dbReference type="VEuPathDB" id="FungiDB:HpaG806437"/>
<keyword evidence="2" id="KW-1185">Reference proteome</keyword>
<protein>
    <submittedName>
        <fullName evidence="1">Uncharacterized protein</fullName>
    </submittedName>
</protein>
<name>M4BJ59_HYAAE</name>
<organism evidence="1 2">
    <name type="scientific">Hyaloperonospora arabidopsidis (strain Emoy2)</name>
    <name type="common">Downy mildew agent</name>
    <name type="synonym">Peronospora arabidopsidis</name>
    <dbReference type="NCBI Taxonomy" id="559515"/>
    <lineage>
        <taxon>Eukaryota</taxon>
        <taxon>Sar</taxon>
        <taxon>Stramenopiles</taxon>
        <taxon>Oomycota</taxon>
        <taxon>Peronosporomycetes</taxon>
        <taxon>Peronosporales</taxon>
        <taxon>Peronosporaceae</taxon>
        <taxon>Hyaloperonospora</taxon>
    </lineage>
</organism>
<reference evidence="1" key="2">
    <citation type="submission" date="2015-06" db="UniProtKB">
        <authorList>
            <consortium name="EnsemblProtists"/>
        </authorList>
    </citation>
    <scope>IDENTIFICATION</scope>
    <source>
        <strain evidence="1">Emoy2</strain>
    </source>
</reference>
<dbReference type="Proteomes" id="UP000011713">
    <property type="component" value="Unassembled WGS sequence"/>
</dbReference>
<proteinExistence type="predicted"/>
<dbReference type="HOGENOM" id="CLU_2563318_0_0_1"/>
<evidence type="ECO:0000313" key="2">
    <source>
        <dbReference type="Proteomes" id="UP000011713"/>
    </source>
</evidence>
<dbReference type="InParanoid" id="M4BJ59"/>
<reference evidence="2" key="1">
    <citation type="journal article" date="2010" name="Science">
        <title>Signatures of adaptation to obligate biotrophy in the Hyaloperonospora arabidopsidis genome.</title>
        <authorList>
            <person name="Baxter L."/>
            <person name="Tripathy S."/>
            <person name="Ishaque N."/>
            <person name="Boot N."/>
            <person name="Cabral A."/>
            <person name="Kemen E."/>
            <person name="Thines M."/>
            <person name="Ah-Fong A."/>
            <person name="Anderson R."/>
            <person name="Badejoko W."/>
            <person name="Bittner-Eddy P."/>
            <person name="Boore J.L."/>
            <person name="Chibucos M.C."/>
            <person name="Coates M."/>
            <person name="Dehal P."/>
            <person name="Delehaunty K."/>
            <person name="Dong S."/>
            <person name="Downton P."/>
            <person name="Dumas B."/>
            <person name="Fabro G."/>
            <person name="Fronick C."/>
            <person name="Fuerstenberg S.I."/>
            <person name="Fulton L."/>
            <person name="Gaulin E."/>
            <person name="Govers F."/>
            <person name="Hughes L."/>
            <person name="Humphray S."/>
            <person name="Jiang R.H."/>
            <person name="Judelson H."/>
            <person name="Kamoun S."/>
            <person name="Kyung K."/>
            <person name="Meijer H."/>
            <person name="Minx P."/>
            <person name="Morris P."/>
            <person name="Nelson J."/>
            <person name="Phuntumart V."/>
            <person name="Qutob D."/>
            <person name="Rehmany A."/>
            <person name="Rougon-Cardoso A."/>
            <person name="Ryden P."/>
            <person name="Torto-Alalibo T."/>
            <person name="Studholme D."/>
            <person name="Wang Y."/>
            <person name="Win J."/>
            <person name="Wood J."/>
            <person name="Clifton S.W."/>
            <person name="Rogers J."/>
            <person name="Van den Ackerveken G."/>
            <person name="Jones J.D."/>
            <person name="McDowell J.M."/>
            <person name="Beynon J."/>
            <person name="Tyler B.M."/>
        </authorList>
    </citation>
    <scope>NUCLEOTIDE SEQUENCE [LARGE SCALE GENOMIC DNA]</scope>
    <source>
        <strain evidence="2">Emoy2</strain>
    </source>
</reference>
<dbReference type="EMBL" id="JH598312">
    <property type="status" value="NOT_ANNOTATED_CDS"/>
    <property type="molecule type" value="Genomic_DNA"/>
</dbReference>
<dbReference type="EnsemblProtists" id="HpaT806437">
    <property type="protein sequence ID" value="HpaP806437"/>
    <property type="gene ID" value="HpaG806437"/>
</dbReference>